<evidence type="ECO:0000259" key="2">
    <source>
        <dbReference type="Pfam" id="PF00156"/>
    </source>
</evidence>
<comment type="similarity">
    <text evidence="1">Belongs to the ComF/GntX family.</text>
</comment>
<dbReference type="PANTHER" id="PTHR47505">
    <property type="entry name" value="DNA UTILIZATION PROTEIN YHGH"/>
    <property type="match status" value="1"/>
</dbReference>
<organism evidence="4 5">
    <name type="scientific">Aeribacillus alveayuensis</name>
    <dbReference type="NCBI Taxonomy" id="279215"/>
    <lineage>
        <taxon>Bacteria</taxon>
        <taxon>Bacillati</taxon>
        <taxon>Bacillota</taxon>
        <taxon>Bacilli</taxon>
        <taxon>Bacillales</taxon>
        <taxon>Bacillaceae</taxon>
        <taxon>Aeribacillus</taxon>
    </lineage>
</organism>
<gene>
    <name evidence="4" type="ORF">J2S06_000992</name>
</gene>
<dbReference type="Proteomes" id="UP001225646">
    <property type="component" value="Unassembled WGS sequence"/>
</dbReference>
<reference evidence="4 5" key="1">
    <citation type="submission" date="2023-07" db="EMBL/GenBank/DDBJ databases">
        <title>Genomic Encyclopedia of Type Strains, Phase IV (KMG-IV): sequencing the most valuable type-strain genomes for metagenomic binning, comparative biology and taxonomic classification.</title>
        <authorList>
            <person name="Goeker M."/>
        </authorList>
    </citation>
    <scope>NUCLEOTIDE SEQUENCE [LARGE SCALE GENOMIC DNA]</scope>
    <source>
        <strain evidence="4 5">DSM 19092</strain>
    </source>
</reference>
<dbReference type="InterPro" id="IPR000836">
    <property type="entry name" value="PRTase_dom"/>
</dbReference>
<feature type="domain" description="Phosphoribosyltransferase" evidence="2">
    <location>
        <begin position="139"/>
        <end position="229"/>
    </location>
</feature>
<dbReference type="SUPFAM" id="SSF53271">
    <property type="entry name" value="PRTase-like"/>
    <property type="match status" value="1"/>
</dbReference>
<feature type="domain" description="Double zinc ribbon" evidence="3">
    <location>
        <begin position="26"/>
        <end position="61"/>
    </location>
</feature>
<keyword evidence="5" id="KW-1185">Reference proteome</keyword>
<dbReference type="RefSeq" id="WP_419151496.1">
    <property type="nucleotide sequence ID" value="NZ_JAUSTR010000002.1"/>
</dbReference>
<dbReference type="CDD" id="cd06223">
    <property type="entry name" value="PRTases_typeI"/>
    <property type="match status" value="1"/>
</dbReference>
<dbReference type="Pfam" id="PF18912">
    <property type="entry name" value="DZR_2"/>
    <property type="match status" value="1"/>
</dbReference>
<proteinExistence type="inferred from homology"/>
<protein>
    <submittedName>
        <fullName evidence="4">Competence protein ComFC</fullName>
    </submittedName>
</protein>
<evidence type="ECO:0000313" key="5">
    <source>
        <dbReference type="Proteomes" id="UP001225646"/>
    </source>
</evidence>
<sequence>MTKCLYCFADMEPSISWRTIFSLLPQELVCDECRQKFVLIEGPVCSICGRPGIHDHLCEDCHRWEQQEGFQGVLLKNRSVYLYNDFMREVLSQFKFRGDAILSEIFRTSFQDARKRYFPQHDFLLLPIPLSQKRLYERGFNQAKLLAQLLDLPIIEPLTKLDSEKQSKKSRIERISIANMFSLKNSHEVKERHIIIIDDLYTTGTTIRHAAKLLKEAGAKSIQSLTLIRS</sequence>
<dbReference type="InterPro" id="IPR051910">
    <property type="entry name" value="ComF/GntX_DNA_util-trans"/>
</dbReference>
<comment type="caution">
    <text evidence="4">The sequence shown here is derived from an EMBL/GenBank/DDBJ whole genome shotgun (WGS) entry which is preliminary data.</text>
</comment>
<evidence type="ECO:0000256" key="1">
    <source>
        <dbReference type="ARBA" id="ARBA00008007"/>
    </source>
</evidence>
<name>A0ABT9VLS0_9BACI</name>
<dbReference type="EMBL" id="JAUSTR010000002">
    <property type="protein sequence ID" value="MDQ0161918.1"/>
    <property type="molecule type" value="Genomic_DNA"/>
</dbReference>
<dbReference type="PANTHER" id="PTHR47505:SF1">
    <property type="entry name" value="DNA UTILIZATION PROTEIN YHGH"/>
    <property type="match status" value="1"/>
</dbReference>
<dbReference type="Gene3D" id="3.40.50.2020">
    <property type="match status" value="1"/>
</dbReference>
<dbReference type="Pfam" id="PF00156">
    <property type="entry name" value="Pribosyltran"/>
    <property type="match status" value="1"/>
</dbReference>
<evidence type="ECO:0000259" key="3">
    <source>
        <dbReference type="Pfam" id="PF18912"/>
    </source>
</evidence>
<evidence type="ECO:0000313" key="4">
    <source>
        <dbReference type="EMBL" id="MDQ0161918.1"/>
    </source>
</evidence>
<accession>A0ABT9VLS0</accession>
<dbReference type="InterPro" id="IPR029057">
    <property type="entry name" value="PRTase-like"/>
</dbReference>
<dbReference type="InterPro" id="IPR044005">
    <property type="entry name" value="DZR_2"/>
</dbReference>